<accession>A6GJ68</accession>
<dbReference type="GO" id="GO:0005524">
    <property type="term" value="F:ATP binding"/>
    <property type="evidence" value="ECO:0007669"/>
    <property type="project" value="UniProtKB-KW"/>
</dbReference>
<comment type="caution">
    <text evidence="6">The sequence shown here is derived from an EMBL/GenBank/DDBJ whole genome shotgun (WGS) entry which is preliminary data.</text>
</comment>
<dbReference type="SMART" id="SM00382">
    <property type="entry name" value="AAA"/>
    <property type="match status" value="1"/>
</dbReference>
<evidence type="ECO:0000313" key="7">
    <source>
        <dbReference type="Proteomes" id="UP000005801"/>
    </source>
</evidence>
<dbReference type="RefSeq" id="WP_006976754.1">
    <property type="nucleotide sequence ID" value="NZ_ABCS01000150.1"/>
</dbReference>
<gene>
    <name evidence="6" type="ORF">PPSIR1_10170</name>
</gene>
<dbReference type="PROSITE" id="PS50893">
    <property type="entry name" value="ABC_TRANSPORTER_2"/>
    <property type="match status" value="1"/>
</dbReference>
<proteinExistence type="inferred from homology"/>
<reference evidence="6 7" key="1">
    <citation type="submission" date="2007-06" db="EMBL/GenBank/DDBJ databases">
        <authorList>
            <person name="Shimkets L."/>
            <person name="Ferriera S."/>
            <person name="Johnson J."/>
            <person name="Kravitz S."/>
            <person name="Beeson K."/>
            <person name="Sutton G."/>
            <person name="Rogers Y.-H."/>
            <person name="Friedman R."/>
            <person name="Frazier M."/>
            <person name="Venter J.C."/>
        </authorList>
    </citation>
    <scope>NUCLEOTIDE SEQUENCE [LARGE SCALE GENOMIC DNA]</scope>
    <source>
        <strain evidence="6 7">SIR-1</strain>
    </source>
</reference>
<evidence type="ECO:0000256" key="4">
    <source>
        <dbReference type="ARBA" id="ARBA00022840"/>
    </source>
</evidence>
<comment type="similarity">
    <text evidence="1">Belongs to the ABC transporter superfamily.</text>
</comment>
<dbReference type="SUPFAM" id="SSF52540">
    <property type="entry name" value="P-loop containing nucleoside triphosphate hydrolases"/>
    <property type="match status" value="1"/>
</dbReference>
<evidence type="ECO:0000256" key="2">
    <source>
        <dbReference type="ARBA" id="ARBA00022448"/>
    </source>
</evidence>
<evidence type="ECO:0000256" key="1">
    <source>
        <dbReference type="ARBA" id="ARBA00005417"/>
    </source>
</evidence>
<dbReference type="EMBL" id="ABCS01000150">
    <property type="protein sequence ID" value="EDM74076.1"/>
    <property type="molecule type" value="Genomic_DNA"/>
</dbReference>
<organism evidence="6 7">
    <name type="scientific">Plesiocystis pacifica SIR-1</name>
    <dbReference type="NCBI Taxonomy" id="391625"/>
    <lineage>
        <taxon>Bacteria</taxon>
        <taxon>Pseudomonadati</taxon>
        <taxon>Myxococcota</taxon>
        <taxon>Polyangia</taxon>
        <taxon>Nannocystales</taxon>
        <taxon>Nannocystaceae</taxon>
        <taxon>Plesiocystis</taxon>
    </lineage>
</organism>
<dbReference type="InterPro" id="IPR027417">
    <property type="entry name" value="P-loop_NTPase"/>
</dbReference>
<dbReference type="OrthoDB" id="9809450at2"/>
<dbReference type="PANTHER" id="PTHR43335">
    <property type="entry name" value="ABC TRANSPORTER, ATP-BINDING PROTEIN"/>
    <property type="match status" value="1"/>
</dbReference>
<dbReference type="InterPro" id="IPR003439">
    <property type="entry name" value="ABC_transporter-like_ATP-bd"/>
</dbReference>
<protein>
    <submittedName>
        <fullName evidence="6">ABC transporter, ATP-binding protein</fullName>
    </submittedName>
</protein>
<name>A6GJ68_9BACT</name>
<dbReference type="Proteomes" id="UP000005801">
    <property type="component" value="Unassembled WGS sequence"/>
</dbReference>
<evidence type="ECO:0000313" key="6">
    <source>
        <dbReference type="EMBL" id="EDM74076.1"/>
    </source>
</evidence>
<dbReference type="Pfam" id="PF00005">
    <property type="entry name" value="ABC_tran"/>
    <property type="match status" value="1"/>
</dbReference>
<dbReference type="AlphaFoldDB" id="A6GJ68"/>
<dbReference type="eggNOG" id="COG1131">
    <property type="taxonomic scope" value="Bacteria"/>
</dbReference>
<keyword evidence="2" id="KW-0813">Transport</keyword>
<dbReference type="CDD" id="cd03230">
    <property type="entry name" value="ABC_DR_subfamily_A"/>
    <property type="match status" value="1"/>
</dbReference>
<dbReference type="InterPro" id="IPR003593">
    <property type="entry name" value="AAA+_ATPase"/>
</dbReference>
<keyword evidence="7" id="KW-1185">Reference proteome</keyword>
<feature type="domain" description="ABC transporter" evidence="5">
    <location>
        <begin position="10"/>
        <end position="244"/>
    </location>
</feature>
<sequence>MSDARAPASVEVEGLTFHYPGAEDPALREVAFRVRPGERLGLLGPNGAGKSTMMRIACGYLPVPRRRGTKVRVAGLDVATQSLAVREQVGYLPEQVPLYQELRVREHLEFRAAVKRVRRRARRAEVERVAGLAGLEDMLETPIGRLSRGYRQRVGIADALLGSPPLVVLDEPTVGLDPNQVQGIRTMLKNLGGAQTLIFSSHILAEVEALCDRIIILSRGAVVADETVSAALASDTLSIEWGRPSSGGGGEGDAIRGAAVQACLEQAWSRFDAAGPLEVELSVVGDRVQATVVSGPVALDELAAAIGAESLAAGLPLVRLEPGRRRLEERFAVVTGFREAPERAKGGRS</sequence>
<keyword evidence="4 6" id="KW-0067">ATP-binding</keyword>
<keyword evidence="3" id="KW-0547">Nucleotide-binding</keyword>
<evidence type="ECO:0000256" key="3">
    <source>
        <dbReference type="ARBA" id="ARBA00022741"/>
    </source>
</evidence>
<dbReference type="GO" id="GO:0016887">
    <property type="term" value="F:ATP hydrolysis activity"/>
    <property type="evidence" value="ECO:0007669"/>
    <property type="project" value="InterPro"/>
</dbReference>
<dbReference type="STRING" id="391625.PPSIR1_10170"/>
<evidence type="ECO:0000259" key="5">
    <source>
        <dbReference type="PROSITE" id="PS50893"/>
    </source>
</evidence>
<dbReference type="PANTHER" id="PTHR43335:SF4">
    <property type="entry name" value="ABC TRANSPORTER, ATP-BINDING PROTEIN"/>
    <property type="match status" value="1"/>
</dbReference>
<dbReference type="Gene3D" id="3.40.50.300">
    <property type="entry name" value="P-loop containing nucleotide triphosphate hydrolases"/>
    <property type="match status" value="1"/>
</dbReference>